<evidence type="ECO:0000256" key="6">
    <source>
        <dbReference type="ARBA" id="ARBA00023242"/>
    </source>
</evidence>
<evidence type="ECO:0000259" key="8">
    <source>
        <dbReference type="SMART" id="SM00576"/>
    </source>
</evidence>
<evidence type="ECO:0000256" key="3">
    <source>
        <dbReference type="ARBA" id="ARBA00017307"/>
    </source>
</evidence>
<feature type="compositionally biased region" description="Low complexity" evidence="7">
    <location>
        <begin position="246"/>
        <end position="255"/>
    </location>
</feature>
<gene>
    <name evidence="9" type="ORF">QSP1433_LOCUS9901</name>
</gene>
<reference evidence="9" key="1">
    <citation type="submission" date="2021-01" db="EMBL/GenBank/DDBJ databases">
        <authorList>
            <person name="Corre E."/>
            <person name="Pelletier E."/>
            <person name="Niang G."/>
            <person name="Scheremetjew M."/>
            <person name="Finn R."/>
            <person name="Kale V."/>
            <person name="Holt S."/>
            <person name="Cochrane G."/>
            <person name="Meng A."/>
            <person name="Brown T."/>
            <person name="Cohen L."/>
        </authorList>
    </citation>
    <scope>NUCLEOTIDE SEQUENCE</scope>
    <source>
        <strain evidence="9">NY070348D</strain>
    </source>
</reference>
<sequence>MPTMSDKFAEQVLRIAVAQICSNDQFGNFNSAEGHAFATLVDVVGKYIEKIGRLCRRYAEHDGRTESNMLDLLQTFEKMEPDRVDWRDLERMCREVPWQVPYTSGVPDFPVEKRKRRRQYGEDKEDTTTKQGKTEDDKFKVAKITIGSETIQETEKKLEHPGYVPSHFPAFPERYTYANTKVDAKRRENDPKLILERNLEARRKVQTALTRIHSTSAIKPPETFGVITEQVNGEQVAPPPSPPASNAPKLPAAFK</sequence>
<dbReference type="Pfam" id="PF07524">
    <property type="entry name" value="Bromo_TP"/>
    <property type="match status" value="1"/>
</dbReference>
<evidence type="ECO:0000256" key="1">
    <source>
        <dbReference type="ARBA" id="ARBA00004123"/>
    </source>
</evidence>
<dbReference type="AlphaFoldDB" id="A0A7S2S3L5"/>
<dbReference type="PANTHER" id="PTHR46338">
    <property type="entry name" value="TRANSCRIPTION INITIATION FACTOR TFIID SUBUNIT 8"/>
    <property type="match status" value="1"/>
</dbReference>
<feature type="region of interest" description="Disordered" evidence="7">
    <location>
        <begin position="109"/>
        <end position="134"/>
    </location>
</feature>
<evidence type="ECO:0000313" key="9">
    <source>
        <dbReference type="EMBL" id="CAD9688494.1"/>
    </source>
</evidence>
<dbReference type="Pfam" id="PF10406">
    <property type="entry name" value="TAF8_C"/>
    <property type="match status" value="1"/>
</dbReference>
<feature type="region of interest" description="Disordered" evidence="7">
    <location>
        <begin position="231"/>
        <end position="255"/>
    </location>
</feature>
<evidence type="ECO:0000256" key="2">
    <source>
        <dbReference type="ARBA" id="ARBA00008767"/>
    </source>
</evidence>
<dbReference type="InterPro" id="IPR037818">
    <property type="entry name" value="TAF8"/>
</dbReference>
<dbReference type="SMART" id="SM00576">
    <property type="entry name" value="BTP"/>
    <property type="match status" value="1"/>
</dbReference>
<dbReference type="InterPro" id="IPR009072">
    <property type="entry name" value="Histone-fold"/>
</dbReference>
<dbReference type="InterPro" id="IPR006565">
    <property type="entry name" value="BTP"/>
</dbReference>
<evidence type="ECO:0000256" key="5">
    <source>
        <dbReference type="ARBA" id="ARBA00023163"/>
    </source>
</evidence>
<dbReference type="EMBL" id="HBHK01015748">
    <property type="protein sequence ID" value="CAD9688494.1"/>
    <property type="molecule type" value="Transcribed_RNA"/>
</dbReference>
<evidence type="ECO:0000256" key="4">
    <source>
        <dbReference type="ARBA" id="ARBA00023015"/>
    </source>
</evidence>
<dbReference type="GO" id="GO:0005669">
    <property type="term" value="C:transcription factor TFIID complex"/>
    <property type="evidence" value="ECO:0007669"/>
    <property type="project" value="InterPro"/>
</dbReference>
<keyword evidence="5" id="KW-0804">Transcription</keyword>
<dbReference type="GO" id="GO:0046982">
    <property type="term" value="F:protein heterodimerization activity"/>
    <property type="evidence" value="ECO:0007669"/>
    <property type="project" value="InterPro"/>
</dbReference>
<evidence type="ECO:0000256" key="7">
    <source>
        <dbReference type="SAM" id="MobiDB-lite"/>
    </source>
</evidence>
<accession>A0A7S2S3L5</accession>
<feature type="domain" description="Bromodomain associated" evidence="8">
    <location>
        <begin position="6"/>
        <end position="86"/>
    </location>
</feature>
<comment type="subcellular location">
    <subcellularLocation>
        <location evidence="1">Nucleus</location>
    </subcellularLocation>
</comment>
<dbReference type="InterPro" id="IPR019473">
    <property type="entry name" value="TFIID_su8_C"/>
</dbReference>
<dbReference type="Gene3D" id="1.10.20.10">
    <property type="entry name" value="Histone, subunit A"/>
    <property type="match status" value="1"/>
</dbReference>
<keyword evidence="4" id="KW-0805">Transcription regulation</keyword>
<feature type="compositionally biased region" description="Basic and acidic residues" evidence="7">
    <location>
        <begin position="119"/>
        <end position="134"/>
    </location>
</feature>
<dbReference type="PANTHER" id="PTHR46338:SF1">
    <property type="entry name" value="TRANSCRIPTION INITIATION FACTOR TFIID SUBUNIT 8"/>
    <property type="match status" value="1"/>
</dbReference>
<organism evidence="9">
    <name type="scientific">Mucochytrium quahogii</name>
    <dbReference type="NCBI Taxonomy" id="96639"/>
    <lineage>
        <taxon>Eukaryota</taxon>
        <taxon>Sar</taxon>
        <taxon>Stramenopiles</taxon>
        <taxon>Bigyra</taxon>
        <taxon>Labyrinthulomycetes</taxon>
        <taxon>Thraustochytrida</taxon>
        <taxon>Thraustochytriidae</taxon>
        <taxon>Mucochytrium</taxon>
    </lineage>
</organism>
<keyword evidence="6" id="KW-0539">Nucleus</keyword>
<proteinExistence type="inferred from homology"/>
<dbReference type="CDD" id="cd08049">
    <property type="entry name" value="TAF8"/>
    <property type="match status" value="1"/>
</dbReference>
<comment type="similarity">
    <text evidence="2">Belongs to the TAF8 family.</text>
</comment>
<name>A0A7S2S3L5_9STRA</name>
<protein>
    <recommendedName>
        <fullName evidence="3">Transcription initiation factor TFIID subunit 8</fullName>
    </recommendedName>
</protein>